<dbReference type="Proteomes" id="UP000001996">
    <property type="component" value="Unassembled WGS sequence"/>
</dbReference>
<dbReference type="Pfam" id="PF00628">
    <property type="entry name" value="PHD"/>
    <property type="match status" value="1"/>
</dbReference>
<dbReference type="VEuPathDB" id="FungiDB:LELG_01919"/>
<dbReference type="InterPro" id="IPR019787">
    <property type="entry name" value="Znf_PHD-finger"/>
</dbReference>
<sequence>MSLQLLENECIICFESIKPTDLVGKIPCCPTKIYHKDCITIWSSKSNSCPTCRNNFYQVQITSARDLIKILEVLKVQDKLLPNAAIDRIPSQYIIPQSNVDQQYHTQISSLSLSTTTFCCICTVSNRRYNNQTILCFQCGSSFHLNCLGVQQEIDDYTLLWFCPMCDYSQETLLPRSNRGIRYGYDSNSGHGNSMVGSRSRSVIADLIRPRALQRSNPGLVIFNENNELDDAFLYEEEENGEDDSMVDYDNNGDGTLVVNNNNVNSDLHAEIPNSRLLQTLLRLHSQLLLPLRNFSHSSHSSHQHRQHHQPSRTMNGGKLLRREQKQEELLTPEEADSWKTFQKARELTLIEASLGMEPQAISSNPGTSSSSFASNSFLVSRTPLQSNVTTRKKRRKQLSSKSDAGISTHHVKPLANQPSRITNLINELKTGKKSETKNTTYNNKHDRHLYYQHQSYHPSMVSNSGSTSFDSPSYSESNSNLSSLVNSPSPLEASSYSSSDDNEYTPQHKRELTYDQKSIIQKYLRHKLKDRYKPETAIKRNYGNDHHSRKNYNDDNDDDNYNHNLNNSSNNISGNGDSGGHISNCDYITNEEQFIKINKTISRKIYTHIVNSSSLDDIEEYFKDADKLKNLIDLYIVY</sequence>
<dbReference type="InterPro" id="IPR052788">
    <property type="entry name" value="RING-type_E3_ligase_ATL"/>
</dbReference>
<feature type="compositionally biased region" description="Low complexity" evidence="5">
    <location>
        <begin position="563"/>
        <end position="578"/>
    </location>
</feature>
<dbReference type="OMA" id="IPSQYII"/>
<dbReference type="OrthoDB" id="8062037at2759"/>
<reference evidence="8 9" key="1">
    <citation type="journal article" date="2009" name="Nature">
        <title>Evolution of pathogenicity and sexual reproduction in eight Candida genomes.</title>
        <authorList>
            <person name="Butler G."/>
            <person name="Rasmussen M.D."/>
            <person name="Lin M.F."/>
            <person name="Santos M.A."/>
            <person name="Sakthikumar S."/>
            <person name="Munro C.A."/>
            <person name="Rheinbay E."/>
            <person name="Grabherr M."/>
            <person name="Forche A."/>
            <person name="Reedy J.L."/>
            <person name="Agrafioti I."/>
            <person name="Arnaud M.B."/>
            <person name="Bates S."/>
            <person name="Brown A.J."/>
            <person name="Brunke S."/>
            <person name="Costanzo M.C."/>
            <person name="Fitzpatrick D.A."/>
            <person name="de Groot P.W."/>
            <person name="Harris D."/>
            <person name="Hoyer L.L."/>
            <person name="Hube B."/>
            <person name="Klis F.M."/>
            <person name="Kodira C."/>
            <person name="Lennard N."/>
            <person name="Logue M.E."/>
            <person name="Martin R."/>
            <person name="Neiman A.M."/>
            <person name="Nikolaou E."/>
            <person name="Quail M.A."/>
            <person name="Quinn J."/>
            <person name="Santos M.C."/>
            <person name="Schmitzberger F.F."/>
            <person name="Sherlock G."/>
            <person name="Shah P."/>
            <person name="Silverstein K.A."/>
            <person name="Skrzypek M.S."/>
            <person name="Soll D."/>
            <person name="Staggs R."/>
            <person name="Stansfield I."/>
            <person name="Stumpf M.P."/>
            <person name="Sudbery P.E."/>
            <person name="Srikantha T."/>
            <person name="Zeng Q."/>
            <person name="Berman J."/>
            <person name="Berriman M."/>
            <person name="Heitman J."/>
            <person name="Gow N.A."/>
            <person name="Lorenz M.C."/>
            <person name="Birren B.W."/>
            <person name="Kellis M."/>
            <person name="Cuomo C.A."/>
        </authorList>
    </citation>
    <scope>NUCLEOTIDE SEQUENCE [LARGE SCALE GENOMIC DNA]</scope>
    <source>
        <strain evidence="9">ATCC 11503 / BCRC 21390 / CBS 2605 / JCM 1781 / NBRC 1676 / NRRL YB-4239</strain>
    </source>
</reference>
<dbReference type="AlphaFoldDB" id="A5DX32"/>
<feature type="domain" description="RING-type" evidence="7">
    <location>
        <begin position="10"/>
        <end position="53"/>
    </location>
</feature>
<evidence type="ECO:0000256" key="4">
    <source>
        <dbReference type="PROSITE-ProRule" id="PRU00175"/>
    </source>
</evidence>
<dbReference type="SUPFAM" id="SSF57903">
    <property type="entry name" value="FYVE/PHD zinc finger"/>
    <property type="match status" value="1"/>
</dbReference>
<keyword evidence="1" id="KW-0479">Metal-binding</keyword>
<evidence type="ECO:0000256" key="2">
    <source>
        <dbReference type="ARBA" id="ARBA00022771"/>
    </source>
</evidence>
<feature type="compositionally biased region" description="Basic and acidic residues" evidence="5">
    <location>
        <begin position="532"/>
        <end position="547"/>
    </location>
</feature>
<dbReference type="Pfam" id="PF13639">
    <property type="entry name" value="zf-RING_2"/>
    <property type="match status" value="1"/>
</dbReference>
<accession>A5DX32</accession>
<dbReference type="InterPro" id="IPR001841">
    <property type="entry name" value="Znf_RING"/>
</dbReference>
<gene>
    <name evidence="8" type="ORF">LELG_01919</name>
</gene>
<dbReference type="PROSITE" id="PS50089">
    <property type="entry name" value="ZF_RING_2"/>
    <property type="match status" value="1"/>
</dbReference>
<dbReference type="SMART" id="SM00184">
    <property type="entry name" value="RING"/>
    <property type="match status" value="2"/>
</dbReference>
<dbReference type="GeneID" id="5234278"/>
<feature type="region of interest" description="Disordered" evidence="5">
    <location>
        <begin position="458"/>
        <end position="514"/>
    </location>
</feature>
<organism evidence="8 9">
    <name type="scientific">Lodderomyces elongisporus (strain ATCC 11503 / CBS 2605 / JCM 1781 / NBRC 1676 / NRRL YB-4239)</name>
    <name type="common">Yeast</name>
    <name type="synonym">Saccharomyces elongisporus</name>
    <dbReference type="NCBI Taxonomy" id="379508"/>
    <lineage>
        <taxon>Eukaryota</taxon>
        <taxon>Fungi</taxon>
        <taxon>Dikarya</taxon>
        <taxon>Ascomycota</taxon>
        <taxon>Saccharomycotina</taxon>
        <taxon>Pichiomycetes</taxon>
        <taxon>Debaryomycetaceae</taxon>
        <taxon>Candida/Lodderomyces clade</taxon>
        <taxon>Lodderomyces</taxon>
    </lineage>
</organism>
<dbReference type="GO" id="GO:0008270">
    <property type="term" value="F:zinc ion binding"/>
    <property type="evidence" value="ECO:0007669"/>
    <property type="project" value="UniProtKB-KW"/>
</dbReference>
<keyword evidence="9" id="KW-1185">Reference proteome</keyword>
<dbReference type="Gene3D" id="3.30.40.10">
    <property type="entry name" value="Zinc/RING finger domain, C3HC4 (zinc finger)"/>
    <property type="match status" value="2"/>
</dbReference>
<dbReference type="InterPro" id="IPR019786">
    <property type="entry name" value="Zinc_finger_PHD-type_CS"/>
</dbReference>
<feature type="compositionally biased region" description="Basic residues" evidence="5">
    <location>
        <begin position="300"/>
        <end position="311"/>
    </location>
</feature>
<dbReference type="CDD" id="cd15489">
    <property type="entry name" value="PHD_SF"/>
    <property type="match status" value="1"/>
</dbReference>
<proteinExistence type="predicted"/>
<dbReference type="InterPro" id="IPR013083">
    <property type="entry name" value="Znf_RING/FYVE/PHD"/>
</dbReference>
<evidence type="ECO:0000259" key="7">
    <source>
        <dbReference type="PROSITE" id="PS50089"/>
    </source>
</evidence>
<feature type="region of interest" description="Disordered" evidence="5">
    <location>
        <begin position="296"/>
        <end position="318"/>
    </location>
</feature>
<dbReference type="SUPFAM" id="SSF57850">
    <property type="entry name" value="RING/U-box"/>
    <property type="match status" value="1"/>
</dbReference>
<feature type="region of interest" description="Disordered" evidence="5">
    <location>
        <begin position="384"/>
        <end position="422"/>
    </location>
</feature>
<dbReference type="InParanoid" id="A5DX32"/>
<dbReference type="EMBL" id="CH981525">
    <property type="protein sequence ID" value="EDK43740.1"/>
    <property type="molecule type" value="Genomic_DNA"/>
</dbReference>
<feature type="region of interest" description="Disordered" evidence="5">
    <location>
        <begin position="427"/>
        <end position="446"/>
    </location>
</feature>
<dbReference type="HOGENOM" id="CLU_039091_0_0_1"/>
<feature type="compositionally biased region" description="Polar residues" evidence="5">
    <location>
        <begin position="458"/>
        <end position="471"/>
    </location>
</feature>
<dbReference type="PANTHER" id="PTHR45798:SF97">
    <property type="entry name" value="ALCOHOL-SENSITIVE RING FINGER PROTEIN 1"/>
    <property type="match status" value="1"/>
</dbReference>
<keyword evidence="2 4" id="KW-0863">Zinc-finger</keyword>
<dbReference type="InterPro" id="IPR011011">
    <property type="entry name" value="Znf_FYVE_PHD"/>
</dbReference>
<dbReference type="KEGG" id="lel:PVL30_001889"/>
<dbReference type="SMART" id="SM00249">
    <property type="entry name" value="PHD"/>
    <property type="match status" value="1"/>
</dbReference>
<evidence type="ECO:0000256" key="1">
    <source>
        <dbReference type="ARBA" id="ARBA00022723"/>
    </source>
</evidence>
<evidence type="ECO:0000256" key="3">
    <source>
        <dbReference type="ARBA" id="ARBA00022833"/>
    </source>
</evidence>
<evidence type="ECO:0000259" key="6">
    <source>
        <dbReference type="PROSITE" id="PS50016"/>
    </source>
</evidence>
<evidence type="ECO:0000256" key="5">
    <source>
        <dbReference type="SAM" id="MobiDB-lite"/>
    </source>
</evidence>
<dbReference type="PROSITE" id="PS01359">
    <property type="entry name" value="ZF_PHD_1"/>
    <property type="match status" value="1"/>
</dbReference>
<evidence type="ECO:0008006" key="10">
    <source>
        <dbReference type="Google" id="ProtNLM"/>
    </source>
</evidence>
<feature type="compositionally biased region" description="Low complexity" evidence="5">
    <location>
        <begin position="472"/>
        <end position="500"/>
    </location>
</feature>
<name>A5DX32_LODEL</name>
<evidence type="ECO:0000313" key="8">
    <source>
        <dbReference type="EMBL" id="EDK43740.1"/>
    </source>
</evidence>
<dbReference type="PANTHER" id="PTHR45798">
    <property type="entry name" value="RING-H2 FINGER PROTEIN ATL61-RELATED-RELATED"/>
    <property type="match status" value="1"/>
</dbReference>
<feature type="domain" description="PHD-type" evidence="6">
    <location>
        <begin position="116"/>
        <end position="169"/>
    </location>
</feature>
<protein>
    <recommendedName>
        <fullName evidence="10">PHD-type domain-containing protein</fullName>
    </recommendedName>
</protein>
<evidence type="ECO:0000313" key="9">
    <source>
        <dbReference type="Proteomes" id="UP000001996"/>
    </source>
</evidence>
<feature type="region of interest" description="Disordered" evidence="5">
    <location>
        <begin position="532"/>
        <end position="578"/>
    </location>
</feature>
<dbReference type="PROSITE" id="PS50016">
    <property type="entry name" value="ZF_PHD_2"/>
    <property type="match status" value="1"/>
</dbReference>
<keyword evidence="3" id="KW-0862">Zinc</keyword>
<dbReference type="InterPro" id="IPR001965">
    <property type="entry name" value="Znf_PHD"/>
</dbReference>
<dbReference type="eggNOG" id="KOG0825">
    <property type="taxonomic scope" value="Eukaryota"/>
</dbReference>